<dbReference type="Proteomes" id="UP000282076">
    <property type="component" value="Unassembled WGS sequence"/>
</dbReference>
<dbReference type="Pfam" id="PF01381">
    <property type="entry name" value="HTH_3"/>
    <property type="match status" value="1"/>
</dbReference>
<evidence type="ECO:0000256" key="2">
    <source>
        <dbReference type="ARBA" id="ARBA00023125"/>
    </source>
</evidence>
<keyword evidence="6" id="KW-1185">Reference proteome</keyword>
<dbReference type="PROSITE" id="PS50943">
    <property type="entry name" value="HTH_CROC1"/>
    <property type="match status" value="1"/>
</dbReference>
<dbReference type="PANTHER" id="PTHR46797">
    <property type="entry name" value="HTH-TYPE TRANSCRIPTIONAL REGULATOR"/>
    <property type="match status" value="1"/>
</dbReference>
<dbReference type="GO" id="GO:0005829">
    <property type="term" value="C:cytosol"/>
    <property type="evidence" value="ECO:0007669"/>
    <property type="project" value="TreeGrafter"/>
</dbReference>
<name>A0A494XMD4_9BACL</name>
<keyword evidence="3" id="KW-0804">Transcription</keyword>
<evidence type="ECO:0000256" key="1">
    <source>
        <dbReference type="ARBA" id="ARBA00023015"/>
    </source>
</evidence>
<gene>
    <name evidence="5" type="ORF">D7Z26_18560</name>
</gene>
<sequence>MYLSKLLIRSVDKVMNDSVSQLIGARVRSIRKSKGLTQEQLAELASTSHSYIGDLERGERNVTLQSLEKVSEALGVNFFELFNYGEFPEVEKKNSTIRKIIELLMDKEDADIEKAFNVLNALFK</sequence>
<dbReference type="CDD" id="cd00093">
    <property type="entry name" value="HTH_XRE"/>
    <property type="match status" value="1"/>
</dbReference>
<dbReference type="AlphaFoldDB" id="A0A494XMD4"/>
<dbReference type="EMBL" id="RBZM01000008">
    <property type="protein sequence ID" value="RKP49836.1"/>
    <property type="molecule type" value="Genomic_DNA"/>
</dbReference>
<dbReference type="SMART" id="SM00530">
    <property type="entry name" value="HTH_XRE"/>
    <property type="match status" value="1"/>
</dbReference>
<reference evidence="5 6" key="1">
    <citation type="submission" date="2018-10" db="EMBL/GenBank/DDBJ databases">
        <title>Cohnella sp. M2MS4P-1, whole genome shotgun sequence.</title>
        <authorList>
            <person name="Tuo L."/>
        </authorList>
    </citation>
    <scope>NUCLEOTIDE SEQUENCE [LARGE SCALE GENOMIC DNA]</scope>
    <source>
        <strain evidence="5 6">M2MS4P-1</strain>
    </source>
</reference>
<dbReference type="Gene3D" id="1.10.260.40">
    <property type="entry name" value="lambda repressor-like DNA-binding domains"/>
    <property type="match status" value="1"/>
</dbReference>
<dbReference type="InterPro" id="IPR010982">
    <property type="entry name" value="Lambda_DNA-bd_dom_sf"/>
</dbReference>
<dbReference type="InterPro" id="IPR001387">
    <property type="entry name" value="Cro/C1-type_HTH"/>
</dbReference>
<dbReference type="GO" id="GO:0003700">
    <property type="term" value="F:DNA-binding transcription factor activity"/>
    <property type="evidence" value="ECO:0007669"/>
    <property type="project" value="TreeGrafter"/>
</dbReference>
<dbReference type="SUPFAM" id="SSF47413">
    <property type="entry name" value="lambda repressor-like DNA-binding domains"/>
    <property type="match status" value="1"/>
</dbReference>
<proteinExistence type="predicted"/>
<dbReference type="PANTHER" id="PTHR46797:SF23">
    <property type="entry name" value="HTH-TYPE TRANSCRIPTIONAL REGULATOR SUTR"/>
    <property type="match status" value="1"/>
</dbReference>
<keyword evidence="2" id="KW-0238">DNA-binding</keyword>
<evidence type="ECO:0000256" key="3">
    <source>
        <dbReference type="ARBA" id="ARBA00023163"/>
    </source>
</evidence>
<protein>
    <submittedName>
        <fullName evidence="5">XRE family transcriptional regulator</fullName>
    </submittedName>
</protein>
<accession>A0A494XMD4</accession>
<organism evidence="5 6">
    <name type="scientific">Cohnella endophytica</name>
    <dbReference type="NCBI Taxonomy" id="2419778"/>
    <lineage>
        <taxon>Bacteria</taxon>
        <taxon>Bacillati</taxon>
        <taxon>Bacillota</taxon>
        <taxon>Bacilli</taxon>
        <taxon>Bacillales</taxon>
        <taxon>Paenibacillaceae</taxon>
        <taxon>Cohnella</taxon>
    </lineage>
</organism>
<evidence type="ECO:0000313" key="5">
    <source>
        <dbReference type="EMBL" id="RKP49836.1"/>
    </source>
</evidence>
<dbReference type="InterPro" id="IPR050807">
    <property type="entry name" value="TransReg_Diox_bact_type"/>
</dbReference>
<dbReference type="GO" id="GO:0003677">
    <property type="term" value="F:DNA binding"/>
    <property type="evidence" value="ECO:0007669"/>
    <property type="project" value="UniProtKB-KW"/>
</dbReference>
<keyword evidence="1" id="KW-0805">Transcription regulation</keyword>
<comment type="caution">
    <text evidence="5">The sequence shown here is derived from an EMBL/GenBank/DDBJ whole genome shotgun (WGS) entry which is preliminary data.</text>
</comment>
<evidence type="ECO:0000259" key="4">
    <source>
        <dbReference type="PROSITE" id="PS50943"/>
    </source>
</evidence>
<evidence type="ECO:0000313" key="6">
    <source>
        <dbReference type="Proteomes" id="UP000282076"/>
    </source>
</evidence>
<feature type="domain" description="HTH cro/C1-type" evidence="4">
    <location>
        <begin position="27"/>
        <end position="81"/>
    </location>
</feature>